<feature type="compositionally biased region" description="Polar residues" evidence="1">
    <location>
        <begin position="248"/>
        <end position="257"/>
    </location>
</feature>
<evidence type="ECO:0000313" key="3">
    <source>
        <dbReference type="Proteomes" id="UP001652628"/>
    </source>
</evidence>
<sequence length="257" mass="28505">MKSLQINLNHYEVAQSLLEQNVIEKNVDMALISEQYRNKNSGEWVTNNSKKSAIWSCGNPRRQISKKKYGNCFARAHVNGIAFTCLQYLRSRDCRRRTGKSPRRNAWATEWGSPQTNARGKALLESFAALDLVLLNSGTKPTFSRAGTSFINDLTLVNAGLASGSSWEKWPTTSSVPGYKIETLDVEMVQKLFEDLSTSGSAEERANHIAEYTKVACDASMHRKGKSHQEEDLHTGGTNPLRKPGKTATGQDAHTNA</sequence>
<feature type="region of interest" description="Disordered" evidence="1">
    <location>
        <begin position="220"/>
        <end position="257"/>
    </location>
</feature>
<dbReference type="RefSeq" id="XP_070851603.1">
    <property type="nucleotide sequence ID" value="XM_070995502.1"/>
</dbReference>
<protein>
    <recommendedName>
        <fullName evidence="2">Endonuclease/exonuclease/phosphatase domain-containing protein</fullName>
    </recommendedName>
</protein>
<organism evidence="3 4">
    <name type="scientific">Drosophila suzukii</name>
    <name type="common">Spotted-wing drosophila fruit fly</name>
    <dbReference type="NCBI Taxonomy" id="28584"/>
    <lineage>
        <taxon>Eukaryota</taxon>
        <taxon>Metazoa</taxon>
        <taxon>Ecdysozoa</taxon>
        <taxon>Arthropoda</taxon>
        <taxon>Hexapoda</taxon>
        <taxon>Insecta</taxon>
        <taxon>Pterygota</taxon>
        <taxon>Neoptera</taxon>
        <taxon>Endopterygota</taxon>
        <taxon>Diptera</taxon>
        <taxon>Brachycera</taxon>
        <taxon>Muscomorpha</taxon>
        <taxon>Ephydroidea</taxon>
        <taxon>Drosophilidae</taxon>
        <taxon>Drosophila</taxon>
        <taxon>Sophophora</taxon>
    </lineage>
</organism>
<reference evidence="4" key="1">
    <citation type="submission" date="2025-08" db="UniProtKB">
        <authorList>
            <consortium name="RefSeq"/>
        </authorList>
    </citation>
    <scope>IDENTIFICATION</scope>
</reference>
<evidence type="ECO:0000259" key="2">
    <source>
        <dbReference type="Pfam" id="PF14529"/>
    </source>
</evidence>
<dbReference type="InterPro" id="IPR005135">
    <property type="entry name" value="Endo/exonuclease/phosphatase"/>
</dbReference>
<accession>A0ABM4TNQ3</accession>
<proteinExistence type="predicted"/>
<dbReference type="Pfam" id="PF14529">
    <property type="entry name" value="Exo_endo_phos_2"/>
    <property type="match status" value="1"/>
</dbReference>
<feature type="domain" description="Endonuclease/exonuclease/phosphatase" evidence="2">
    <location>
        <begin position="105"/>
        <end position="174"/>
    </location>
</feature>
<evidence type="ECO:0000256" key="1">
    <source>
        <dbReference type="SAM" id="MobiDB-lite"/>
    </source>
</evidence>
<gene>
    <name evidence="4" type="primary">LOC139352867</name>
</gene>
<dbReference type="Gene3D" id="3.60.10.10">
    <property type="entry name" value="Endonuclease/exonuclease/phosphatase"/>
    <property type="match status" value="1"/>
</dbReference>
<dbReference type="SUPFAM" id="SSF56219">
    <property type="entry name" value="DNase I-like"/>
    <property type="match status" value="1"/>
</dbReference>
<dbReference type="Proteomes" id="UP001652628">
    <property type="component" value="Chromosome 3"/>
</dbReference>
<evidence type="ECO:0000313" key="4">
    <source>
        <dbReference type="RefSeq" id="XP_070851603.1"/>
    </source>
</evidence>
<dbReference type="GeneID" id="139352867"/>
<keyword evidence="3" id="KW-1185">Reference proteome</keyword>
<name>A0ABM4TNQ3_DROSZ</name>
<dbReference type="InterPro" id="IPR036691">
    <property type="entry name" value="Endo/exonu/phosph_ase_sf"/>
</dbReference>